<feature type="region of interest" description="Disordered" evidence="1">
    <location>
        <begin position="22"/>
        <end position="47"/>
    </location>
</feature>
<sequence length="47" mass="4757">CAGRGPRTAGGQFIAACGRANPMAASSVRRRRLRSPGGPSGASSFRP</sequence>
<evidence type="ECO:0000313" key="2">
    <source>
        <dbReference type="EMBL" id="CAA9321962.1"/>
    </source>
</evidence>
<gene>
    <name evidence="2" type="ORF">AVDCRST_MAG71-1360</name>
</gene>
<dbReference type="EMBL" id="CADCUA010000330">
    <property type="protein sequence ID" value="CAA9321962.1"/>
    <property type="molecule type" value="Genomic_DNA"/>
</dbReference>
<reference evidence="2" key="1">
    <citation type="submission" date="2020-02" db="EMBL/GenBank/DDBJ databases">
        <authorList>
            <person name="Meier V. D."/>
        </authorList>
    </citation>
    <scope>NUCLEOTIDE SEQUENCE</scope>
    <source>
        <strain evidence="2">AVDCRST_MAG71</strain>
    </source>
</reference>
<dbReference type="AlphaFoldDB" id="A0A6J4L233"/>
<feature type="compositionally biased region" description="Low complexity" evidence="1">
    <location>
        <begin position="35"/>
        <end position="47"/>
    </location>
</feature>
<feature type="non-terminal residue" evidence="2">
    <location>
        <position position="47"/>
    </location>
</feature>
<evidence type="ECO:0000256" key="1">
    <source>
        <dbReference type="SAM" id="MobiDB-lite"/>
    </source>
</evidence>
<feature type="non-terminal residue" evidence="2">
    <location>
        <position position="1"/>
    </location>
</feature>
<accession>A0A6J4L233</accession>
<name>A0A6J4L233_9GAMM</name>
<organism evidence="2">
    <name type="scientific">uncultured Lysobacter sp</name>
    <dbReference type="NCBI Taxonomy" id="271060"/>
    <lineage>
        <taxon>Bacteria</taxon>
        <taxon>Pseudomonadati</taxon>
        <taxon>Pseudomonadota</taxon>
        <taxon>Gammaproteobacteria</taxon>
        <taxon>Lysobacterales</taxon>
        <taxon>Lysobacteraceae</taxon>
        <taxon>Lysobacter</taxon>
        <taxon>environmental samples</taxon>
    </lineage>
</organism>
<protein>
    <submittedName>
        <fullName evidence="2">Uncharacterized protein</fullName>
    </submittedName>
</protein>
<proteinExistence type="predicted"/>